<keyword evidence="3" id="KW-1185">Reference proteome</keyword>
<dbReference type="EMBL" id="JALLPJ020001352">
    <property type="protein sequence ID" value="KAL3768148.1"/>
    <property type="molecule type" value="Genomic_DNA"/>
</dbReference>
<feature type="signal peptide" evidence="1">
    <location>
        <begin position="1"/>
        <end position="23"/>
    </location>
</feature>
<evidence type="ECO:0000313" key="3">
    <source>
        <dbReference type="Proteomes" id="UP001530400"/>
    </source>
</evidence>
<dbReference type="Proteomes" id="UP001530400">
    <property type="component" value="Unassembled WGS sequence"/>
</dbReference>
<name>A0ABD3MWE2_9STRA</name>
<keyword evidence="1" id="KW-0732">Signal</keyword>
<evidence type="ECO:0000256" key="1">
    <source>
        <dbReference type="SAM" id="SignalP"/>
    </source>
</evidence>
<protein>
    <submittedName>
        <fullName evidence="2">Uncharacterized protein</fullName>
    </submittedName>
</protein>
<comment type="caution">
    <text evidence="2">The sequence shown here is derived from an EMBL/GenBank/DDBJ whole genome shotgun (WGS) entry which is preliminary data.</text>
</comment>
<sequence length="185" mass="20693">MKKAAAAAAISTLLILLTTPTNAQETQHVQTTMCRICNDNEIDDTSSQDCRTYTTPLNTCYNAQTLFPDDPSWSTLDIYDTMSMKSLKRTFYKSQDGSCSNVVHNVQDVEIINRARLSSSLYKNENVLVKTKTTQEDDYFILPFDECVGPFGEPRPWGKFTLVQSGDGMRLGLGLDDLNEVAVEK</sequence>
<dbReference type="AlphaFoldDB" id="A0ABD3MWE2"/>
<gene>
    <name evidence="2" type="ORF">ACHAWO_006518</name>
</gene>
<feature type="chain" id="PRO_5044813888" evidence="1">
    <location>
        <begin position="24"/>
        <end position="185"/>
    </location>
</feature>
<accession>A0ABD3MWE2</accession>
<organism evidence="2 3">
    <name type="scientific">Cyclotella atomus</name>
    <dbReference type="NCBI Taxonomy" id="382360"/>
    <lineage>
        <taxon>Eukaryota</taxon>
        <taxon>Sar</taxon>
        <taxon>Stramenopiles</taxon>
        <taxon>Ochrophyta</taxon>
        <taxon>Bacillariophyta</taxon>
        <taxon>Coscinodiscophyceae</taxon>
        <taxon>Thalassiosirophycidae</taxon>
        <taxon>Stephanodiscales</taxon>
        <taxon>Stephanodiscaceae</taxon>
        <taxon>Cyclotella</taxon>
    </lineage>
</organism>
<proteinExistence type="predicted"/>
<reference evidence="2 3" key="1">
    <citation type="submission" date="2024-10" db="EMBL/GenBank/DDBJ databases">
        <title>Updated reference genomes for cyclostephanoid diatoms.</title>
        <authorList>
            <person name="Roberts W.R."/>
            <person name="Alverson A.J."/>
        </authorList>
    </citation>
    <scope>NUCLEOTIDE SEQUENCE [LARGE SCALE GENOMIC DNA]</scope>
    <source>
        <strain evidence="2 3">AJA010-31</strain>
    </source>
</reference>
<evidence type="ECO:0000313" key="2">
    <source>
        <dbReference type="EMBL" id="KAL3768148.1"/>
    </source>
</evidence>